<dbReference type="GO" id="GO:0015935">
    <property type="term" value="C:small ribosomal subunit"/>
    <property type="evidence" value="ECO:0007669"/>
    <property type="project" value="TreeGrafter"/>
</dbReference>
<keyword evidence="3 8" id="KW-0699">rRNA-binding</keyword>
<evidence type="ECO:0000313" key="11">
    <source>
        <dbReference type="Proteomes" id="UP001155241"/>
    </source>
</evidence>
<keyword evidence="11" id="KW-1185">Reference proteome</keyword>
<dbReference type="GO" id="GO:0005829">
    <property type="term" value="C:cytosol"/>
    <property type="evidence" value="ECO:0007669"/>
    <property type="project" value="TreeGrafter"/>
</dbReference>
<evidence type="ECO:0000256" key="1">
    <source>
        <dbReference type="ARBA" id="ARBA00003134"/>
    </source>
</evidence>
<accession>A0A9X2FFX9</accession>
<comment type="similarity">
    <text evidence="2 8">Belongs to the bacterial ribosomal protein bS20 family.</text>
</comment>
<dbReference type="FunFam" id="1.20.58.110:FF:000001">
    <property type="entry name" value="30S ribosomal protein S20"/>
    <property type="match status" value="1"/>
</dbReference>
<dbReference type="AlphaFoldDB" id="A0A9X2FFX9"/>
<keyword evidence="5 8" id="KW-0689">Ribosomal protein</keyword>
<protein>
    <recommendedName>
        <fullName evidence="7 8">Small ribosomal subunit protein bS20</fullName>
    </recommendedName>
</protein>
<dbReference type="GO" id="GO:0006412">
    <property type="term" value="P:translation"/>
    <property type="evidence" value="ECO:0007669"/>
    <property type="project" value="UniProtKB-UniRule"/>
</dbReference>
<evidence type="ECO:0000256" key="4">
    <source>
        <dbReference type="ARBA" id="ARBA00022884"/>
    </source>
</evidence>
<feature type="compositionally biased region" description="Basic and acidic residues" evidence="9">
    <location>
        <begin position="1"/>
        <end position="18"/>
    </location>
</feature>
<evidence type="ECO:0000256" key="5">
    <source>
        <dbReference type="ARBA" id="ARBA00022980"/>
    </source>
</evidence>
<dbReference type="SUPFAM" id="SSF46992">
    <property type="entry name" value="Ribosomal protein S20"/>
    <property type="match status" value="1"/>
</dbReference>
<proteinExistence type="inferred from homology"/>
<name>A0A9X2FFX9_9BACT</name>
<comment type="function">
    <text evidence="1 8">Binds directly to 16S ribosomal RNA.</text>
</comment>
<gene>
    <name evidence="8 10" type="primary">rpsT</name>
    <name evidence="10" type="ORF">NG895_26870</name>
</gene>
<comment type="caution">
    <text evidence="10">The sequence shown here is derived from an EMBL/GenBank/DDBJ whole genome shotgun (WGS) entry which is preliminary data.</text>
</comment>
<reference evidence="10" key="1">
    <citation type="submission" date="2022-06" db="EMBL/GenBank/DDBJ databases">
        <title>Aeoliella straminimaris, a novel planctomycete from sediments.</title>
        <authorList>
            <person name="Vitorino I.R."/>
            <person name="Lage O.M."/>
        </authorList>
    </citation>
    <scope>NUCLEOTIDE SEQUENCE</scope>
    <source>
        <strain evidence="10">ICT_H6.2</strain>
    </source>
</reference>
<dbReference type="NCBIfam" id="TIGR00029">
    <property type="entry name" value="S20"/>
    <property type="match status" value="1"/>
</dbReference>
<evidence type="ECO:0000313" key="10">
    <source>
        <dbReference type="EMBL" id="MCO6047543.1"/>
    </source>
</evidence>
<dbReference type="PANTHER" id="PTHR33398:SF1">
    <property type="entry name" value="SMALL RIBOSOMAL SUBUNIT PROTEIN BS20C"/>
    <property type="match status" value="1"/>
</dbReference>
<evidence type="ECO:0000256" key="6">
    <source>
        <dbReference type="ARBA" id="ARBA00023274"/>
    </source>
</evidence>
<dbReference type="GO" id="GO:0003735">
    <property type="term" value="F:structural constituent of ribosome"/>
    <property type="evidence" value="ECO:0007669"/>
    <property type="project" value="InterPro"/>
</dbReference>
<dbReference type="GO" id="GO:0070181">
    <property type="term" value="F:small ribosomal subunit rRNA binding"/>
    <property type="evidence" value="ECO:0007669"/>
    <property type="project" value="TreeGrafter"/>
</dbReference>
<dbReference type="PANTHER" id="PTHR33398">
    <property type="entry name" value="30S RIBOSOMAL PROTEIN S20"/>
    <property type="match status" value="1"/>
</dbReference>
<evidence type="ECO:0000256" key="9">
    <source>
        <dbReference type="SAM" id="MobiDB-lite"/>
    </source>
</evidence>
<keyword evidence="6 8" id="KW-0687">Ribonucleoprotein</keyword>
<evidence type="ECO:0000256" key="3">
    <source>
        <dbReference type="ARBA" id="ARBA00022730"/>
    </source>
</evidence>
<evidence type="ECO:0000256" key="2">
    <source>
        <dbReference type="ARBA" id="ARBA00007634"/>
    </source>
</evidence>
<dbReference type="RefSeq" id="WP_252855653.1">
    <property type="nucleotide sequence ID" value="NZ_JAMXLR010000092.1"/>
</dbReference>
<dbReference type="Gene3D" id="1.20.58.110">
    <property type="entry name" value="Ribosomal protein S20"/>
    <property type="match status" value="1"/>
</dbReference>
<feature type="region of interest" description="Disordered" evidence="9">
    <location>
        <begin position="1"/>
        <end position="26"/>
    </location>
</feature>
<evidence type="ECO:0000256" key="7">
    <source>
        <dbReference type="ARBA" id="ARBA00035136"/>
    </source>
</evidence>
<dbReference type="InterPro" id="IPR002583">
    <property type="entry name" value="Ribosomal_bS20"/>
</dbReference>
<dbReference type="HAMAP" id="MF_00500">
    <property type="entry name" value="Ribosomal_bS20"/>
    <property type="match status" value="1"/>
</dbReference>
<dbReference type="EMBL" id="JAMXLR010000092">
    <property type="protein sequence ID" value="MCO6047543.1"/>
    <property type="molecule type" value="Genomic_DNA"/>
</dbReference>
<organism evidence="10 11">
    <name type="scientific">Aeoliella straminimaris</name>
    <dbReference type="NCBI Taxonomy" id="2954799"/>
    <lineage>
        <taxon>Bacteria</taxon>
        <taxon>Pseudomonadati</taxon>
        <taxon>Planctomycetota</taxon>
        <taxon>Planctomycetia</taxon>
        <taxon>Pirellulales</taxon>
        <taxon>Lacipirellulaceae</taxon>
        <taxon>Aeoliella</taxon>
    </lineage>
</organism>
<dbReference type="Proteomes" id="UP001155241">
    <property type="component" value="Unassembled WGS sequence"/>
</dbReference>
<evidence type="ECO:0000256" key="8">
    <source>
        <dbReference type="HAMAP-Rule" id="MF_00500"/>
    </source>
</evidence>
<sequence>MPNSESAKKRLRQNETRNAHNRAVKSNVRTKIRKVRAAVAAGNVEESETAFRDAAKKLDQAAAKRVIHPNAAARTKSRLSKAVKGIKG</sequence>
<keyword evidence="4 8" id="KW-0694">RNA-binding</keyword>
<dbReference type="InterPro" id="IPR036510">
    <property type="entry name" value="Ribosomal_bS20_sf"/>
</dbReference>
<dbReference type="Pfam" id="PF01649">
    <property type="entry name" value="Ribosomal_S20p"/>
    <property type="match status" value="1"/>
</dbReference>